<evidence type="ECO:0000313" key="1">
    <source>
        <dbReference type="EMBL" id="RKH73113.1"/>
    </source>
</evidence>
<keyword evidence="2" id="KW-1185">Reference proteome</keyword>
<gene>
    <name evidence="1" type="ORF">D7X96_03420</name>
</gene>
<evidence type="ECO:0000313" key="2">
    <source>
        <dbReference type="Proteomes" id="UP000282656"/>
    </source>
</evidence>
<organism evidence="1 2">
    <name type="scientific">Corallococcus interemptor</name>
    <dbReference type="NCBI Taxonomy" id="2316720"/>
    <lineage>
        <taxon>Bacteria</taxon>
        <taxon>Pseudomonadati</taxon>
        <taxon>Myxococcota</taxon>
        <taxon>Myxococcia</taxon>
        <taxon>Myxococcales</taxon>
        <taxon>Cystobacterineae</taxon>
        <taxon>Myxococcaceae</taxon>
        <taxon>Corallococcus</taxon>
    </lineage>
</organism>
<protein>
    <submittedName>
        <fullName evidence="1">Uncharacterized protein</fullName>
    </submittedName>
</protein>
<name>A0A3A8QWQ3_9BACT</name>
<dbReference type="Proteomes" id="UP000282656">
    <property type="component" value="Unassembled WGS sequence"/>
</dbReference>
<sequence>MRVLSVVREIEAAQRLGPRLVIQVATEYHGVGRVVLGQPAAHPLRLLLSLFPVVLTADEMDRTDHQTFRIRPQTQHLALRVPHGVLQLI</sequence>
<reference evidence="2" key="1">
    <citation type="submission" date="2018-09" db="EMBL/GenBank/DDBJ databases">
        <authorList>
            <person name="Livingstone P.G."/>
            <person name="Whitworth D.E."/>
        </authorList>
    </citation>
    <scope>NUCLEOTIDE SEQUENCE [LARGE SCALE GENOMIC DNA]</scope>
    <source>
        <strain evidence="2">AB047A</strain>
    </source>
</reference>
<proteinExistence type="predicted"/>
<dbReference type="EMBL" id="RAWM01000005">
    <property type="protein sequence ID" value="RKH73113.1"/>
    <property type="molecule type" value="Genomic_DNA"/>
</dbReference>
<accession>A0A3A8QWQ3</accession>
<comment type="caution">
    <text evidence="1">The sequence shown here is derived from an EMBL/GenBank/DDBJ whole genome shotgun (WGS) entry which is preliminary data.</text>
</comment>
<dbReference type="AlphaFoldDB" id="A0A3A8QWQ3"/>